<dbReference type="AlphaFoldDB" id="A0A9W8LZV4"/>
<evidence type="ECO:0000313" key="1">
    <source>
        <dbReference type="EMBL" id="KAJ2850301.1"/>
    </source>
</evidence>
<dbReference type="Proteomes" id="UP001139887">
    <property type="component" value="Unassembled WGS sequence"/>
</dbReference>
<proteinExistence type="predicted"/>
<name>A0A9W8LZV4_9FUNG</name>
<evidence type="ECO:0000313" key="2">
    <source>
        <dbReference type="Proteomes" id="UP001139887"/>
    </source>
</evidence>
<reference evidence="1" key="1">
    <citation type="submission" date="2022-07" db="EMBL/GenBank/DDBJ databases">
        <title>Phylogenomic reconstructions and comparative analyses of Kickxellomycotina fungi.</title>
        <authorList>
            <person name="Reynolds N.K."/>
            <person name="Stajich J.E."/>
            <person name="Barry K."/>
            <person name="Grigoriev I.V."/>
            <person name="Crous P."/>
            <person name="Smith M.E."/>
        </authorList>
    </citation>
    <scope>NUCLEOTIDE SEQUENCE</scope>
    <source>
        <strain evidence="1">NRRL 1566</strain>
    </source>
</reference>
<protein>
    <submittedName>
        <fullName evidence="1">Uncharacterized protein</fullName>
    </submittedName>
</protein>
<gene>
    <name evidence="1" type="ORF">IWW36_001987</name>
</gene>
<sequence length="286" mass="32102">MTRIGPLGVWYRYTASIPIGDNQCIEYSVKTDILSIDVLESPKQYCHKLSQQKSADAGSFFAMGIVDFVELHRDRSLKWTQMVRNQLMSEELDIIVDVSSETKMTGSSQFGQVAQAPSKGTFAGWISDTCIVFASSLDPSTWHNASVCQESLKTVLVLTVDWKDLLVYRLGSSGWWEGRAFTQYLDALLQYNVKAAVLKTGRKFYLINVWDQRYCDNMFDCKPETAVPVCGWVAQLLRLCPPVSGASLLSGFGRVMRLDAYGVDKDMFVEDSNAEAELPIVERVEL</sequence>
<keyword evidence="2" id="KW-1185">Reference proteome</keyword>
<organism evidence="1 2">
    <name type="scientific">Coemansia brasiliensis</name>
    <dbReference type="NCBI Taxonomy" id="2650707"/>
    <lineage>
        <taxon>Eukaryota</taxon>
        <taxon>Fungi</taxon>
        <taxon>Fungi incertae sedis</taxon>
        <taxon>Zoopagomycota</taxon>
        <taxon>Kickxellomycotina</taxon>
        <taxon>Kickxellomycetes</taxon>
        <taxon>Kickxellales</taxon>
        <taxon>Kickxellaceae</taxon>
        <taxon>Coemansia</taxon>
    </lineage>
</organism>
<comment type="caution">
    <text evidence="1">The sequence shown here is derived from an EMBL/GenBank/DDBJ whole genome shotgun (WGS) entry which is preliminary data.</text>
</comment>
<dbReference type="EMBL" id="JANBUW010000036">
    <property type="protein sequence ID" value="KAJ2850301.1"/>
    <property type="molecule type" value="Genomic_DNA"/>
</dbReference>
<dbReference type="OrthoDB" id="5544714at2759"/>
<accession>A0A9W8LZV4</accession>